<dbReference type="AlphaFoldDB" id="A0A4Q9DEE2"/>
<protein>
    <submittedName>
        <fullName evidence="5">Acyltransferase</fullName>
    </submittedName>
</protein>
<keyword evidence="5" id="KW-0012">Acyltransferase</keyword>
<dbReference type="EMBL" id="SIRE01000053">
    <property type="protein sequence ID" value="TBL67771.1"/>
    <property type="molecule type" value="Genomic_DNA"/>
</dbReference>
<evidence type="ECO:0000256" key="4">
    <source>
        <dbReference type="SAM" id="Phobius"/>
    </source>
</evidence>
<dbReference type="CDD" id="cd04647">
    <property type="entry name" value="LbH_MAT_like"/>
    <property type="match status" value="1"/>
</dbReference>
<dbReference type="InterPro" id="IPR001451">
    <property type="entry name" value="Hexapep"/>
</dbReference>
<keyword evidence="2 5" id="KW-0808">Transferase</keyword>
<dbReference type="Pfam" id="PF00132">
    <property type="entry name" value="Hexapep"/>
    <property type="match status" value="1"/>
</dbReference>
<organism evidence="5 6">
    <name type="scientific">Paenibacillus thalictri</name>
    <dbReference type="NCBI Taxonomy" id="2527873"/>
    <lineage>
        <taxon>Bacteria</taxon>
        <taxon>Bacillati</taxon>
        <taxon>Bacillota</taxon>
        <taxon>Bacilli</taxon>
        <taxon>Bacillales</taxon>
        <taxon>Paenibacillaceae</taxon>
        <taxon>Paenibacillus</taxon>
    </lineage>
</organism>
<keyword evidence="3" id="KW-0677">Repeat</keyword>
<evidence type="ECO:0000256" key="3">
    <source>
        <dbReference type="ARBA" id="ARBA00022737"/>
    </source>
</evidence>
<dbReference type="Proteomes" id="UP000293142">
    <property type="component" value="Unassembled WGS sequence"/>
</dbReference>
<name>A0A4Q9DEE2_9BACL</name>
<keyword evidence="4" id="KW-1133">Transmembrane helix</keyword>
<evidence type="ECO:0000256" key="1">
    <source>
        <dbReference type="ARBA" id="ARBA00007274"/>
    </source>
</evidence>
<evidence type="ECO:0000313" key="6">
    <source>
        <dbReference type="Proteomes" id="UP000293142"/>
    </source>
</evidence>
<evidence type="ECO:0000256" key="2">
    <source>
        <dbReference type="ARBA" id="ARBA00022679"/>
    </source>
</evidence>
<evidence type="ECO:0000313" key="5">
    <source>
        <dbReference type="EMBL" id="TBL67771.1"/>
    </source>
</evidence>
<reference evidence="5 6" key="1">
    <citation type="submission" date="2019-02" db="EMBL/GenBank/DDBJ databases">
        <title>Paenibacillus sp. nov., isolated from surface-sterilized tissue of Thalictrum simplex L.</title>
        <authorList>
            <person name="Tuo L."/>
        </authorList>
    </citation>
    <scope>NUCLEOTIDE SEQUENCE [LARGE SCALE GENOMIC DNA]</scope>
    <source>
        <strain evidence="5 6">N2SHLJ1</strain>
    </source>
</reference>
<dbReference type="InterPro" id="IPR018357">
    <property type="entry name" value="Hexapep_transf_CS"/>
</dbReference>
<dbReference type="GO" id="GO:0005829">
    <property type="term" value="C:cytosol"/>
    <property type="evidence" value="ECO:0007669"/>
    <property type="project" value="TreeGrafter"/>
</dbReference>
<dbReference type="OrthoDB" id="9801697at2"/>
<dbReference type="Gene3D" id="2.160.10.10">
    <property type="entry name" value="Hexapeptide repeat proteins"/>
    <property type="match status" value="1"/>
</dbReference>
<keyword evidence="4" id="KW-0472">Membrane</keyword>
<sequence>MIRKVRGVRGISKALGLLYIIIGWIKHIVFISGACFFRQSQVKKGKGTRVYFNVFIKYPENIVIGANTFINFGCCLWGAPNGRITIGNDVLFGPNVTVVASNHGIEKNQLVRLNEWHDGNIIIEDDVWIGANSVILKDVKIGKGAIIAAGSIVNRDVPSYTVYGGVPAKFLKERL</sequence>
<comment type="similarity">
    <text evidence="1">Belongs to the transferase hexapeptide repeat family.</text>
</comment>
<dbReference type="PANTHER" id="PTHR23416">
    <property type="entry name" value="SIALIC ACID SYNTHASE-RELATED"/>
    <property type="match status" value="1"/>
</dbReference>
<dbReference type="GO" id="GO:0008374">
    <property type="term" value="F:O-acyltransferase activity"/>
    <property type="evidence" value="ECO:0007669"/>
    <property type="project" value="TreeGrafter"/>
</dbReference>
<dbReference type="PROSITE" id="PS00101">
    <property type="entry name" value="HEXAPEP_TRANSFERASES"/>
    <property type="match status" value="1"/>
</dbReference>
<keyword evidence="6" id="KW-1185">Reference proteome</keyword>
<gene>
    <name evidence="5" type="ORF">EYB31_39250</name>
</gene>
<comment type="caution">
    <text evidence="5">The sequence shown here is derived from an EMBL/GenBank/DDBJ whole genome shotgun (WGS) entry which is preliminary data.</text>
</comment>
<keyword evidence="4" id="KW-0812">Transmembrane</keyword>
<dbReference type="InterPro" id="IPR051159">
    <property type="entry name" value="Hexapeptide_acetyltransf"/>
</dbReference>
<feature type="transmembrane region" description="Helical" evidence="4">
    <location>
        <begin position="16"/>
        <end position="37"/>
    </location>
</feature>
<dbReference type="PANTHER" id="PTHR23416:SF23">
    <property type="entry name" value="ACETYLTRANSFERASE C18B11.09C-RELATED"/>
    <property type="match status" value="1"/>
</dbReference>
<accession>A0A4Q9DEE2</accession>
<dbReference type="SUPFAM" id="SSF51161">
    <property type="entry name" value="Trimeric LpxA-like enzymes"/>
    <property type="match status" value="1"/>
</dbReference>
<dbReference type="InterPro" id="IPR011004">
    <property type="entry name" value="Trimer_LpxA-like_sf"/>
</dbReference>
<proteinExistence type="inferred from homology"/>